<reference evidence="3 4" key="1">
    <citation type="journal article" date="2010" name="J. Bacteriol.">
        <title>Biochemical characterization of a novel indole prenyltransferase from Streptomyces sp. SN-593.</title>
        <authorList>
            <person name="Takahashi S."/>
            <person name="Takagi H."/>
            <person name="Toyoda A."/>
            <person name="Uramoto M."/>
            <person name="Nogawa T."/>
            <person name="Ueki M."/>
            <person name="Sakaki Y."/>
            <person name="Osada H."/>
        </authorList>
    </citation>
    <scope>NUCLEOTIDE SEQUENCE [LARGE SCALE GENOMIC DNA]</scope>
    <source>
        <strain evidence="3 4">SN-593</strain>
    </source>
</reference>
<feature type="compositionally biased region" description="Gly residues" evidence="1">
    <location>
        <begin position="95"/>
        <end position="115"/>
    </location>
</feature>
<name>A0A7U3UUP7_9ACTN</name>
<reference evidence="3 4" key="4">
    <citation type="journal article" date="2020" name="Sci. Rep.">
        <title>beta-carboline chemical signals induce reveromycin production through a LuxR family regulator in Streptomyces sp. SN-593.</title>
        <authorList>
            <person name="Panthee S."/>
            <person name="Kito N."/>
            <person name="Hayashi T."/>
            <person name="Shimizu T."/>
            <person name="Ishikawa J."/>
            <person name="Hamamoto H."/>
            <person name="Osada H."/>
            <person name="Takahashi S."/>
        </authorList>
    </citation>
    <scope>NUCLEOTIDE SEQUENCE [LARGE SCALE GENOMIC DNA]</scope>
    <source>
        <strain evidence="3 4">SN-593</strain>
    </source>
</reference>
<dbReference type="InterPro" id="IPR019662">
    <property type="entry name" value="DUF2516"/>
</dbReference>
<evidence type="ECO:0008006" key="5">
    <source>
        <dbReference type="Google" id="ProtNLM"/>
    </source>
</evidence>
<evidence type="ECO:0000313" key="3">
    <source>
        <dbReference type="EMBL" id="BBA99212.1"/>
    </source>
</evidence>
<organism evidence="3 4">
    <name type="scientific">Actinacidiphila reveromycinica</name>
    <dbReference type="NCBI Taxonomy" id="659352"/>
    <lineage>
        <taxon>Bacteria</taxon>
        <taxon>Bacillati</taxon>
        <taxon>Actinomycetota</taxon>
        <taxon>Actinomycetes</taxon>
        <taxon>Kitasatosporales</taxon>
        <taxon>Streptomycetaceae</taxon>
        <taxon>Actinacidiphila</taxon>
    </lineage>
</organism>
<reference evidence="3 4" key="2">
    <citation type="journal article" date="2011" name="J. Antibiot.">
        <title>Furaquinocins I and J: novel polyketide isoprenoid hybrid compounds from Streptomyces reveromyceticus SN-593.</title>
        <authorList>
            <person name="Panthee S."/>
            <person name="Takahashi S."/>
            <person name="Takagi H."/>
            <person name="Nogawa T."/>
            <person name="Oowada E."/>
            <person name="Uramoto M."/>
            <person name="Osada H."/>
        </authorList>
    </citation>
    <scope>NUCLEOTIDE SEQUENCE [LARGE SCALE GENOMIC DNA]</scope>
    <source>
        <strain evidence="3 4">SN-593</strain>
    </source>
</reference>
<feature type="region of interest" description="Disordered" evidence="1">
    <location>
        <begin position="95"/>
        <end position="127"/>
    </location>
</feature>
<dbReference type="Proteomes" id="UP000595703">
    <property type="component" value="Chromosome"/>
</dbReference>
<dbReference type="KEGG" id="arev:RVR_5737"/>
<feature type="transmembrane region" description="Helical" evidence="2">
    <location>
        <begin position="6"/>
        <end position="29"/>
    </location>
</feature>
<sequence>MDDLLITAFFSVFGLISLALFLFALFAFVDAAIRREDAYRAADKNTKAFWLIILGIAAAVMKLFSIMSFLPVIGLIAVIVYMVDVRPAVRAVSGRGRGAGRIGGRFGRRGGGGSSSDGPYGPYNGRR</sequence>
<feature type="compositionally biased region" description="Low complexity" evidence="1">
    <location>
        <begin position="116"/>
        <end position="127"/>
    </location>
</feature>
<keyword evidence="2" id="KW-0812">Transmembrane</keyword>
<evidence type="ECO:0000256" key="1">
    <source>
        <dbReference type="SAM" id="MobiDB-lite"/>
    </source>
</evidence>
<dbReference type="EMBL" id="AP018365">
    <property type="protein sequence ID" value="BBA99212.1"/>
    <property type="molecule type" value="Genomic_DNA"/>
</dbReference>
<accession>A0A7U3UUP7</accession>
<reference evidence="3 4" key="3">
    <citation type="journal article" date="2011" name="Nat. Chem. Biol.">
        <title>Reveromycin A biosynthesis uses RevG and RevJ for stereospecific spiroacetal formation.</title>
        <authorList>
            <person name="Takahashi S."/>
            <person name="Toyoda A."/>
            <person name="Sekiyama Y."/>
            <person name="Takagi H."/>
            <person name="Nogawa T."/>
            <person name="Uramoto M."/>
            <person name="Suzuki R."/>
            <person name="Koshino H."/>
            <person name="Kumano T."/>
            <person name="Panthee S."/>
            <person name="Dairi T."/>
            <person name="Ishikawa J."/>
            <person name="Ikeda H."/>
            <person name="Sakaki Y."/>
            <person name="Osada H."/>
        </authorList>
    </citation>
    <scope>NUCLEOTIDE SEQUENCE [LARGE SCALE GENOMIC DNA]</scope>
    <source>
        <strain evidence="3 4">SN-593</strain>
    </source>
</reference>
<proteinExistence type="predicted"/>
<keyword evidence="2" id="KW-0472">Membrane</keyword>
<keyword evidence="4" id="KW-1185">Reference proteome</keyword>
<evidence type="ECO:0000313" key="4">
    <source>
        <dbReference type="Proteomes" id="UP000595703"/>
    </source>
</evidence>
<gene>
    <name evidence="3" type="ORF">RVR_5737</name>
</gene>
<keyword evidence="2" id="KW-1133">Transmembrane helix</keyword>
<dbReference type="AlphaFoldDB" id="A0A7U3UUP7"/>
<protein>
    <recommendedName>
        <fullName evidence="5">DUF2516 family protein</fullName>
    </recommendedName>
</protein>
<feature type="transmembrane region" description="Helical" evidence="2">
    <location>
        <begin position="50"/>
        <end position="83"/>
    </location>
</feature>
<dbReference type="Pfam" id="PF10724">
    <property type="entry name" value="DUF2516"/>
    <property type="match status" value="1"/>
</dbReference>
<evidence type="ECO:0000256" key="2">
    <source>
        <dbReference type="SAM" id="Phobius"/>
    </source>
</evidence>